<dbReference type="PANTHER" id="PTHR10994:SF142">
    <property type="entry name" value="RETICULON-LIKE PROTEIN"/>
    <property type="match status" value="1"/>
</dbReference>
<feature type="transmembrane region" description="Helical" evidence="6">
    <location>
        <begin position="36"/>
        <end position="55"/>
    </location>
</feature>
<dbReference type="EMBL" id="BQKI01000012">
    <property type="protein sequence ID" value="GJN05862.1"/>
    <property type="molecule type" value="Genomic_DNA"/>
</dbReference>
<dbReference type="PANTHER" id="PTHR10994">
    <property type="entry name" value="RETICULON"/>
    <property type="match status" value="1"/>
</dbReference>
<evidence type="ECO:0000256" key="3">
    <source>
        <dbReference type="ARBA" id="ARBA00022824"/>
    </source>
</evidence>
<evidence type="ECO:0000256" key="2">
    <source>
        <dbReference type="ARBA" id="ARBA00022692"/>
    </source>
</evidence>
<gene>
    <name evidence="8" type="primary">ga23531</name>
    <name evidence="8" type="ORF">PR202_ga23531</name>
</gene>
<dbReference type="GO" id="GO:0005789">
    <property type="term" value="C:endoplasmic reticulum membrane"/>
    <property type="evidence" value="ECO:0007669"/>
    <property type="project" value="UniProtKB-SubCell"/>
</dbReference>
<protein>
    <recommendedName>
        <fullName evidence="6">Reticulon-like protein</fullName>
    </recommendedName>
</protein>
<accession>A0AAV5D6W5</accession>
<evidence type="ECO:0000313" key="8">
    <source>
        <dbReference type="EMBL" id="GJN05862.1"/>
    </source>
</evidence>
<dbReference type="PROSITE" id="PS50845">
    <property type="entry name" value="RETICULON"/>
    <property type="match status" value="1"/>
</dbReference>
<organism evidence="8 9">
    <name type="scientific">Eleusine coracana subsp. coracana</name>
    <dbReference type="NCBI Taxonomy" id="191504"/>
    <lineage>
        <taxon>Eukaryota</taxon>
        <taxon>Viridiplantae</taxon>
        <taxon>Streptophyta</taxon>
        <taxon>Embryophyta</taxon>
        <taxon>Tracheophyta</taxon>
        <taxon>Spermatophyta</taxon>
        <taxon>Magnoliopsida</taxon>
        <taxon>Liliopsida</taxon>
        <taxon>Poales</taxon>
        <taxon>Poaceae</taxon>
        <taxon>PACMAD clade</taxon>
        <taxon>Chloridoideae</taxon>
        <taxon>Cynodonteae</taxon>
        <taxon>Eleusininae</taxon>
        <taxon>Eleusine</taxon>
    </lineage>
</organism>
<dbReference type="AlphaFoldDB" id="A0AAV5D6W5"/>
<dbReference type="InterPro" id="IPR003388">
    <property type="entry name" value="Reticulon"/>
</dbReference>
<reference evidence="8" key="2">
    <citation type="submission" date="2021-12" db="EMBL/GenBank/DDBJ databases">
        <title>Resequencing data analysis of finger millet.</title>
        <authorList>
            <person name="Hatakeyama M."/>
            <person name="Aluri S."/>
            <person name="Balachadran M.T."/>
            <person name="Sivarajan S.R."/>
            <person name="Poveda L."/>
            <person name="Shimizu-Inatsugi R."/>
            <person name="Schlapbach R."/>
            <person name="Sreeman S.M."/>
            <person name="Shimizu K.K."/>
        </authorList>
    </citation>
    <scope>NUCLEOTIDE SEQUENCE</scope>
</reference>
<dbReference type="Pfam" id="PF02453">
    <property type="entry name" value="Reticulon"/>
    <property type="match status" value="1"/>
</dbReference>
<name>A0AAV5D6W5_ELECO</name>
<evidence type="ECO:0000256" key="6">
    <source>
        <dbReference type="RuleBase" id="RU363132"/>
    </source>
</evidence>
<keyword evidence="2 6" id="KW-0812">Transmembrane</keyword>
<evidence type="ECO:0000256" key="4">
    <source>
        <dbReference type="ARBA" id="ARBA00022989"/>
    </source>
</evidence>
<keyword evidence="5 6" id="KW-0472">Membrane</keyword>
<proteinExistence type="predicted"/>
<feature type="domain" description="Reticulon" evidence="7">
    <location>
        <begin position="4"/>
        <end position="165"/>
    </location>
</feature>
<evidence type="ECO:0000256" key="5">
    <source>
        <dbReference type="ARBA" id="ARBA00023136"/>
    </source>
</evidence>
<comment type="subcellular location">
    <subcellularLocation>
        <location evidence="1 6">Endoplasmic reticulum membrane</location>
        <topology evidence="1 6">Multi-pass membrane protein</topology>
    </subcellularLocation>
</comment>
<comment type="caution">
    <text evidence="8">The sequence shown here is derived from an EMBL/GenBank/DDBJ whole genome shotgun (WGS) entry which is preliminary data.</text>
</comment>
<dbReference type="GO" id="GO:0009617">
    <property type="term" value="P:response to bacterium"/>
    <property type="evidence" value="ECO:0007669"/>
    <property type="project" value="InterPro"/>
</dbReference>
<dbReference type="InterPro" id="IPR045064">
    <property type="entry name" value="Reticulon-like"/>
</dbReference>
<evidence type="ECO:0000313" key="9">
    <source>
        <dbReference type="Proteomes" id="UP001054889"/>
    </source>
</evidence>
<evidence type="ECO:0000259" key="7">
    <source>
        <dbReference type="PROSITE" id="PS50845"/>
    </source>
</evidence>
<reference evidence="8" key="1">
    <citation type="journal article" date="2018" name="DNA Res.">
        <title>Multiple hybrid de novo genome assembly of finger millet, an orphan allotetraploid crop.</title>
        <authorList>
            <person name="Hatakeyama M."/>
            <person name="Aluri S."/>
            <person name="Balachadran M.T."/>
            <person name="Sivarajan S.R."/>
            <person name="Patrignani A."/>
            <person name="Gruter S."/>
            <person name="Poveda L."/>
            <person name="Shimizu-Inatsugi R."/>
            <person name="Baeten J."/>
            <person name="Francoijs K.J."/>
            <person name="Nataraja K.N."/>
            <person name="Reddy Y.A.N."/>
            <person name="Phadnis S."/>
            <person name="Ravikumar R.L."/>
            <person name="Schlapbach R."/>
            <person name="Sreeman S.M."/>
            <person name="Shimizu K.K."/>
        </authorList>
    </citation>
    <scope>NUCLEOTIDE SEQUENCE</scope>
</reference>
<feature type="transmembrane region" description="Helical" evidence="6">
    <location>
        <begin position="12"/>
        <end position="30"/>
    </location>
</feature>
<keyword evidence="3 6" id="KW-0256">Endoplasmic reticulum</keyword>
<keyword evidence="4 6" id="KW-1133">Transmembrane helix</keyword>
<sequence>MDAAADIILWRDKTVSASIVAAATAAWFLFEVAEYHFFSLVCYAVMIGMLVFFIWTNASAFFNLPVPRVPETLLSERTTRQVIMTLHSRLTRLAYMLYDILRQGPHNLPPVVLGTMTVPALYERYESEVDHLVARGVHDLRSQFAEMDSGVLKKIPRGAGAATKY</sequence>
<keyword evidence="9" id="KW-1185">Reference proteome</keyword>
<evidence type="ECO:0000256" key="1">
    <source>
        <dbReference type="ARBA" id="ARBA00004477"/>
    </source>
</evidence>
<dbReference type="Proteomes" id="UP001054889">
    <property type="component" value="Unassembled WGS sequence"/>
</dbReference>